<proteinExistence type="predicted"/>
<evidence type="ECO:0000313" key="2">
    <source>
        <dbReference type="EMBL" id="OAY67141.1"/>
    </source>
</evidence>
<reference evidence="2 3" key="1">
    <citation type="journal article" date="2016" name="DNA Res.">
        <title>The draft genome of MD-2 pineapple using hybrid error correction of long reads.</title>
        <authorList>
            <person name="Redwan R.M."/>
            <person name="Saidin A."/>
            <person name="Kumar S.V."/>
        </authorList>
    </citation>
    <scope>NUCLEOTIDE SEQUENCE [LARGE SCALE GENOMIC DNA]</scope>
    <source>
        <strain evidence="3">cv. MD2</strain>
        <tissue evidence="2">Leaf</tissue>
    </source>
</reference>
<feature type="chain" id="PRO_5008285388" evidence="1">
    <location>
        <begin position="17"/>
        <end position="634"/>
    </location>
</feature>
<sequence>MLLLQRLVVAVDAVEGLREGEEQEEDGGDEGDDGPGVAEVVVLQGGGPGAPLVVVVAVDLLGEAREVAVVDVEHHLLAEAVEEVGDLALVAQPVLDDAAVVEVAHVVLGVDEVVHEDHVGGDVVGGVHVALLEGDQVEEEGLGAVVDQDARDAEHAVLEGDVPEPVRLAPAAPDAGLAELRHAVDQLLPAPVGDAARARRGRLRPRAEEALPEHVQARVEFGGGGHPGAGVEEADGERGDVAGLVGAAGLDAEQAVEDEERDLVLQHDHVALHGVHGPAHREHGVAPRVAERGEPALLARGGAAEELEGEGPVEHQRQHELVGGEAAGAALVAGADAVLEGADGVEVGADVVAGAPEDAVEGAPLVRLHVAEAAAAVVEGAEGDDLGDVGPLVALAERLGDAVDGQLRPGAGRVHLPRLLQLLPDRDHPFRVGARSWGSGDPGRRGSLFAALLPLREQEGLGASAEIRGRGGGSAGFGQIGLDGLLELEGDEVPAQELLVEHGHHLALSSAAAALRGRLDGVRTVRLNHVMVFRFMPGTGRVDDRLILAATSTDGGSSCFDDGRVHKLNNRIVGLGPSSSSLFEIPRCRESSTRPLKTLSPHLPDPAGIRIRAMFLGAVAEHDPRPGLGWRMPC</sequence>
<organism evidence="2 3">
    <name type="scientific">Ananas comosus</name>
    <name type="common">Pineapple</name>
    <name type="synonym">Ananas ananas</name>
    <dbReference type="NCBI Taxonomy" id="4615"/>
    <lineage>
        <taxon>Eukaryota</taxon>
        <taxon>Viridiplantae</taxon>
        <taxon>Streptophyta</taxon>
        <taxon>Embryophyta</taxon>
        <taxon>Tracheophyta</taxon>
        <taxon>Spermatophyta</taxon>
        <taxon>Magnoliopsida</taxon>
        <taxon>Liliopsida</taxon>
        <taxon>Poales</taxon>
        <taxon>Bromeliaceae</taxon>
        <taxon>Bromelioideae</taxon>
        <taxon>Ananas</taxon>
    </lineage>
</organism>
<feature type="signal peptide" evidence="1">
    <location>
        <begin position="1"/>
        <end position="16"/>
    </location>
</feature>
<dbReference type="AlphaFoldDB" id="A0A199UR54"/>
<gene>
    <name evidence="2" type="ORF">ACMD2_15839</name>
</gene>
<protein>
    <submittedName>
        <fullName evidence="2">Uncharacterized protein</fullName>
    </submittedName>
</protein>
<dbReference type="Proteomes" id="UP000092600">
    <property type="component" value="Unassembled WGS sequence"/>
</dbReference>
<evidence type="ECO:0000313" key="3">
    <source>
        <dbReference type="Proteomes" id="UP000092600"/>
    </source>
</evidence>
<comment type="caution">
    <text evidence="2">The sequence shown here is derived from an EMBL/GenBank/DDBJ whole genome shotgun (WGS) entry which is preliminary data.</text>
</comment>
<accession>A0A199UR54</accession>
<evidence type="ECO:0000256" key="1">
    <source>
        <dbReference type="SAM" id="SignalP"/>
    </source>
</evidence>
<name>A0A199UR54_ANACO</name>
<dbReference type="EMBL" id="LSRQ01005665">
    <property type="protein sequence ID" value="OAY67141.1"/>
    <property type="molecule type" value="Genomic_DNA"/>
</dbReference>
<keyword evidence="1" id="KW-0732">Signal</keyword>